<evidence type="ECO:0000313" key="7">
    <source>
        <dbReference type="Proteomes" id="UP001500540"/>
    </source>
</evidence>
<organism evidence="6 7">
    <name type="scientific">Microbacterium kribbense</name>
    <dbReference type="NCBI Taxonomy" id="433645"/>
    <lineage>
        <taxon>Bacteria</taxon>
        <taxon>Bacillati</taxon>
        <taxon>Actinomycetota</taxon>
        <taxon>Actinomycetes</taxon>
        <taxon>Micrococcales</taxon>
        <taxon>Microbacteriaceae</taxon>
        <taxon>Microbacterium</taxon>
    </lineage>
</organism>
<dbReference type="InterPro" id="IPR036390">
    <property type="entry name" value="WH_DNA-bd_sf"/>
</dbReference>
<keyword evidence="4" id="KW-0804">Transcription</keyword>
<protein>
    <submittedName>
        <fullName evidence="6">LysR family transcriptional regulator</fullName>
    </submittedName>
</protein>
<gene>
    <name evidence="6" type="ORF">GCM10022240_06810</name>
</gene>
<dbReference type="Proteomes" id="UP001500540">
    <property type="component" value="Unassembled WGS sequence"/>
</dbReference>
<name>A0ABP7G6V6_9MICO</name>
<dbReference type="InterPro" id="IPR036388">
    <property type="entry name" value="WH-like_DNA-bd_sf"/>
</dbReference>
<dbReference type="CDD" id="cd08414">
    <property type="entry name" value="PBP2_LTTR_aromatics_like"/>
    <property type="match status" value="1"/>
</dbReference>
<dbReference type="PROSITE" id="PS50931">
    <property type="entry name" value="HTH_LYSR"/>
    <property type="match status" value="1"/>
</dbReference>
<dbReference type="Pfam" id="PF03466">
    <property type="entry name" value="LysR_substrate"/>
    <property type="match status" value="1"/>
</dbReference>
<evidence type="ECO:0000256" key="4">
    <source>
        <dbReference type="ARBA" id="ARBA00023163"/>
    </source>
</evidence>
<keyword evidence="3" id="KW-0238">DNA-binding</keyword>
<dbReference type="SUPFAM" id="SSF53850">
    <property type="entry name" value="Periplasmic binding protein-like II"/>
    <property type="match status" value="1"/>
</dbReference>
<evidence type="ECO:0000313" key="6">
    <source>
        <dbReference type="EMBL" id="GAA3756611.1"/>
    </source>
</evidence>
<proteinExistence type="inferred from homology"/>
<keyword evidence="7" id="KW-1185">Reference proteome</keyword>
<dbReference type="InterPro" id="IPR000847">
    <property type="entry name" value="LysR_HTH_N"/>
</dbReference>
<dbReference type="PANTHER" id="PTHR30346">
    <property type="entry name" value="TRANSCRIPTIONAL DUAL REGULATOR HCAR-RELATED"/>
    <property type="match status" value="1"/>
</dbReference>
<evidence type="ECO:0000256" key="2">
    <source>
        <dbReference type="ARBA" id="ARBA00023015"/>
    </source>
</evidence>
<dbReference type="Gene3D" id="3.40.190.10">
    <property type="entry name" value="Periplasmic binding protein-like II"/>
    <property type="match status" value="2"/>
</dbReference>
<evidence type="ECO:0000256" key="1">
    <source>
        <dbReference type="ARBA" id="ARBA00009437"/>
    </source>
</evidence>
<keyword evidence="2" id="KW-0805">Transcription regulation</keyword>
<dbReference type="Gene3D" id="1.10.10.10">
    <property type="entry name" value="Winged helix-like DNA-binding domain superfamily/Winged helix DNA-binding domain"/>
    <property type="match status" value="1"/>
</dbReference>
<comment type="caution">
    <text evidence="6">The sequence shown here is derived from an EMBL/GenBank/DDBJ whole genome shotgun (WGS) entry which is preliminary data.</text>
</comment>
<reference evidence="7" key="1">
    <citation type="journal article" date="2019" name="Int. J. Syst. Evol. Microbiol.">
        <title>The Global Catalogue of Microorganisms (GCM) 10K type strain sequencing project: providing services to taxonomists for standard genome sequencing and annotation.</title>
        <authorList>
            <consortium name="The Broad Institute Genomics Platform"/>
            <consortium name="The Broad Institute Genome Sequencing Center for Infectious Disease"/>
            <person name="Wu L."/>
            <person name="Ma J."/>
        </authorList>
    </citation>
    <scope>NUCLEOTIDE SEQUENCE [LARGE SCALE GENOMIC DNA]</scope>
    <source>
        <strain evidence="7">JCM 16950</strain>
    </source>
</reference>
<dbReference type="RefSeq" id="WP_344780538.1">
    <property type="nucleotide sequence ID" value="NZ_BAABAF010000002.1"/>
</dbReference>
<dbReference type="EMBL" id="BAABAF010000002">
    <property type="protein sequence ID" value="GAA3756611.1"/>
    <property type="molecule type" value="Genomic_DNA"/>
</dbReference>
<evidence type="ECO:0000256" key="3">
    <source>
        <dbReference type="ARBA" id="ARBA00023125"/>
    </source>
</evidence>
<feature type="domain" description="HTH lysR-type" evidence="5">
    <location>
        <begin position="1"/>
        <end position="58"/>
    </location>
</feature>
<dbReference type="SUPFAM" id="SSF46785">
    <property type="entry name" value="Winged helix' DNA-binding domain"/>
    <property type="match status" value="1"/>
</dbReference>
<evidence type="ECO:0000259" key="5">
    <source>
        <dbReference type="PROSITE" id="PS50931"/>
    </source>
</evidence>
<dbReference type="PRINTS" id="PR00039">
    <property type="entry name" value="HTHLYSR"/>
</dbReference>
<dbReference type="InterPro" id="IPR005119">
    <property type="entry name" value="LysR_subst-bd"/>
</dbReference>
<sequence>MEARWLEAFIAVAEELHFGRAAQRLHMAQSPLSQTIRRLETSVDAILFDRNTRSVSLTPAGKALLPMAYRVLRDIALATAAAQAATGRIHGTVRIGFSGAFNHMTLPALARAIRRTMPDIDLELISRIHTGEGITKLRNGTLDIAFVGLPLGGARGVASRLISRVGMGAVVPEDHPLADEKSIRVAALADDDFLSMPLDGSSSMADELMRSCIASGFRPRVVQEITDPYMMLTFIAAGMGVSIVAEDLAPILPRGARWIPLSDQKIYMYHGIAWMADEHSAAVAAVLKLSEKVLPTPLESGAA</sequence>
<dbReference type="Pfam" id="PF00126">
    <property type="entry name" value="HTH_1"/>
    <property type="match status" value="1"/>
</dbReference>
<accession>A0ABP7G6V6</accession>
<comment type="similarity">
    <text evidence="1">Belongs to the LysR transcriptional regulatory family.</text>
</comment>
<dbReference type="PANTHER" id="PTHR30346:SF0">
    <property type="entry name" value="HCA OPERON TRANSCRIPTIONAL ACTIVATOR HCAR"/>
    <property type="match status" value="1"/>
</dbReference>